<dbReference type="AlphaFoldDB" id="A0A6V7WNQ2"/>
<feature type="compositionally biased region" description="Gly residues" evidence="1">
    <location>
        <begin position="99"/>
        <end position="109"/>
    </location>
</feature>
<sequence length="234" mass="24736">MKQIIIQLFLEKMSSPSSSNYLSTQNSNISSTFSMHTNLSRRVSSLEGDIVRQTFDNMSWYSGIGGRGGRGIVGRGVGGRGDRGVGGRGGRGRGDRGVGGRGGRGVGGRGGRERERGGRRNGRNNTNFGRPGRGVGANSGAVRWLLANGLATRGTPQRRGAEWSNRGFNSRGGSSGGQSRGRRSFGNSRGVARGGNSRGSGSRGHQPNNHTIGHRPTGGHSVNVYPTYNVYTYN</sequence>
<feature type="region of interest" description="Disordered" evidence="1">
    <location>
        <begin position="72"/>
        <end position="136"/>
    </location>
</feature>
<reference evidence="2 3" key="1">
    <citation type="submission" date="2020-08" db="EMBL/GenBank/DDBJ databases">
        <authorList>
            <person name="Koutsovoulos G."/>
            <person name="Danchin GJ E."/>
        </authorList>
    </citation>
    <scope>NUCLEOTIDE SEQUENCE [LARGE SCALE GENOMIC DNA]</scope>
</reference>
<accession>A0A6V7WNQ2</accession>
<evidence type="ECO:0000313" key="2">
    <source>
        <dbReference type="EMBL" id="CAD2188630.1"/>
    </source>
</evidence>
<gene>
    <name evidence="2" type="ORF">MENT_LOCUS41291</name>
</gene>
<protein>
    <submittedName>
        <fullName evidence="2">Uncharacterized protein</fullName>
    </submittedName>
</protein>
<evidence type="ECO:0000256" key="1">
    <source>
        <dbReference type="SAM" id="MobiDB-lite"/>
    </source>
</evidence>
<evidence type="ECO:0000313" key="3">
    <source>
        <dbReference type="Proteomes" id="UP000580250"/>
    </source>
</evidence>
<feature type="compositionally biased region" description="Gly residues" evidence="1">
    <location>
        <begin position="192"/>
        <end position="202"/>
    </location>
</feature>
<comment type="caution">
    <text evidence="2">The sequence shown here is derived from an EMBL/GenBank/DDBJ whole genome shotgun (WGS) entry which is preliminary data.</text>
</comment>
<dbReference type="EMBL" id="CAJEWN010000704">
    <property type="protein sequence ID" value="CAD2188630.1"/>
    <property type="molecule type" value="Genomic_DNA"/>
</dbReference>
<name>A0A6V7WNQ2_MELEN</name>
<organism evidence="2 3">
    <name type="scientific">Meloidogyne enterolobii</name>
    <name type="common">Root-knot nematode worm</name>
    <name type="synonym">Meloidogyne mayaguensis</name>
    <dbReference type="NCBI Taxonomy" id="390850"/>
    <lineage>
        <taxon>Eukaryota</taxon>
        <taxon>Metazoa</taxon>
        <taxon>Ecdysozoa</taxon>
        <taxon>Nematoda</taxon>
        <taxon>Chromadorea</taxon>
        <taxon>Rhabditida</taxon>
        <taxon>Tylenchina</taxon>
        <taxon>Tylenchomorpha</taxon>
        <taxon>Tylenchoidea</taxon>
        <taxon>Meloidogynidae</taxon>
        <taxon>Meloidogyninae</taxon>
        <taxon>Meloidogyne</taxon>
    </lineage>
</organism>
<proteinExistence type="predicted"/>
<feature type="region of interest" description="Disordered" evidence="1">
    <location>
        <begin position="150"/>
        <end position="226"/>
    </location>
</feature>
<dbReference type="Proteomes" id="UP000580250">
    <property type="component" value="Unassembled WGS sequence"/>
</dbReference>